<dbReference type="EMBL" id="BKCJ011260657">
    <property type="protein sequence ID" value="GFD11675.1"/>
    <property type="molecule type" value="Genomic_DNA"/>
</dbReference>
<feature type="compositionally biased region" description="Basic and acidic residues" evidence="1">
    <location>
        <begin position="1"/>
        <end position="31"/>
    </location>
</feature>
<protein>
    <submittedName>
        <fullName evidence="2">Uncharacterized protein</fullName>
    </submittedName>
</protein>
<accession>A0A699TLR3</accession>
<feature type="region of interest" description="Disordered" evidence="1">
    <location>
        <begin position="1"/>
        <end position="35"/>
    </location>
</feature>
<comment type="caution">
    <text evidence="2">The sequence shown here is derived from an EMBL/GenBank/DDBJ whole genome shotgun (WGS) entry which is preliminary data.</text>
</comment>
<gene>
    <name evidence="2" type="ORF">Tci_883644</name>
</gene>
<reference evidence="2" key="1">
    <citation type="journal article" date="2019" name="Sci. Rep.">
        <title>Draft genome of Tanacetum cinerariifolium, the natural source of mosquito coil.</title>
        <authorList>
            <person name="Yamashiro T."/>
            <person name="Shiraishi A."/>
            <person name="Satake H."/>
            <person name="Nakayama K."/>
        </authorList>
    </citation>
    <scope>NUCLEOTIDE SEQUENCE</scope>
</reference>
<organism evidence="2">
    <name type="scientific">Tanacetum cinerariifolium</name>
    <name type="common">Dalmatian daisy</name>
    <name type="synonym">Chrysanthemum cinerariifolium</name>
    <dbReference type="NCBI Taxonomy" id="118510"/>
    <lineage>
        <taxon>Eukaryota</taxon>
        <taxon>Viridiplantae</taxon>
        <taxon>Streptophyta</taxon>
        <taxon>Embryophyta</taxon>
        <taxon>Tracheophyta</taxon>
        <taxon>Spermatophyta</taxon>
        <taxon>Magnoliopsida</taxon>
        <taxon>eudicotyledons</taxon>
        <taxon>Gunneridae</taxon>
        <taxon>Pentapetalae</taxon>
        <taxon>asterids</taxon>
        <taxon>campanulids</taxon>
        <taxon>Asterales</taxon>
        <taxon>Asteraceae</taxon>
        <taxon>Asteroideae</taxon>
        <taxon>Anthemideae</taxon>
        <taxon>Anthemidinae</taxon>
        <taxon>Tanacetum</taxon>
    </lineage>
</organism>
<sequence length="86" mass="9846">DEADAGRNREIGVREQQRRNAARDGEGHIEQHQPGVLHVAKEHEQDEEDEHQNGYLRIAPPDERAQLVAVEMRQTDIEQNDIVLST</sequence>
<evidence type="ECO:0000313" key="2">
    <source>
        <dbReference type="EMBL" id="GFD11675.1"/>
    </source>
</evidence>
<dbReference type="AlphaFoldDB" id="A0A699TLR3"/>
<evidence type="ECO:0000256" key="1">
    <source>
        <dbReference type="SAM" id="MobiDB-lite"/>
    </source>
</evidence>
<proteinExistence type="predicted"/>
<feature type="non-terminal residue" evidence="2">
    <location>
        <position position="1"/>
    </location>
</feature>
<name>A0A699TLR3_TANCI</name>